<sequence>MPITIIVFLCIFLLIGLIAFFDFYPVLKEWLGRIYIGRINDKRRWNDMITSIGIRWLNNTPKIKVTDNNRLVIIEILKRNYSHRAIQHWQEAAILLGLNEYFKKSGDKKVIQEINEYLFSKLDKSGQWIHKPNNVDAAILAYAIMKLDFIDSNNIKNALDYTWSMIKEHIGEDGTVQYRRGMEKNRYVDTIGFICPFLICYGIKFKKSECIELAMKQIQEFELHGMLDQSSIPFHAYNIDNKIPLGLYGWGRGMGWYAIGLIDSWSELPNNNKYKKALEASVIKFARDAIKFQQPNGGWNWAAPRDETRGDSSTTATLAWFMANASHIKVISNECAASTEKALDYLRRVTRRNGEVDFSQGDTKDIGVYSMHFSILPFTQGFSIRCMNYIFNE</sequence>
<dbReference type="GO" id="GO:0005975">
    <property type="term" value="P:carbohydrate metabolic process"/>
    <property type="evidence" value="ECO:0007669"/>
    <property type="project" value="InterPro"/>
</dbReference>
<dbReference type="EMBL" id="LIXZ01000027">
    <property type="protein sequence ID" value="KPL57779.1"/>
    <property type="molecule type" value="Genomic_DNA"/>
</dbReference>
<dbReference type="AlphaFoldDB" id="A0A0P6VXV5"/>
<feature type="transmembrane region" description="Helical" evidence="2">
    <location>
        <begin position="6"/>
        <end position="27"/>
    </location>
</feature>
<evidence type="ECO:0000313" key="3">
    <source>
        <dbReference type="EMBL" id="KPL57779.1"/>
    </source>
</evidence>
<dbReference type="GO" id="GO:0016787">
    <property type="term" value="F:hydrolase activity"/>
    <property type="evidence" value="ECO:0007669"/>
    <property type="project" value="UniProtKB-KW"/>
</dbReference>
<organism evidence="3 4">
    <name type="scientific">Rossellomorea vietnamensis</name>
    <dbReference type="NCBI Taxonomy" id="218284"/>
    <lineage>
        <taxon>Bacteria</taxon>
        <taxon>Bacillati</taxon>
        <taxon>Bacillota</taxon>
        <taxon>Bacilli</taxon>
        <taxon>Bacillales</taxon>
        <taxon>Bacillaceae</taxon>
        <taxon>Rossellomorea</taxon>
    </lineage>
</organism>
<dbReference type="InterPro" id="IPR012341">
    <property type="entry name" value="6hp_glycosidase-like_sf"/>
</dbReference>
<evidence type="ECO:0000256" key="1">
    <source>
        <dbReference type="ARBA" id="ARBA00022801"/>
    </source>
</evidence>
<accession>A0A0P6VXV5</accession>
<evidence type="ECO:0000313" key="4">
    <source>
        <dbReference type="Proteomes" id="UP000050398"/>
    </source>
</evidence>
<dbReference type="OrthoDB" id="9807186at2"/>
<dbReference type="InterPro" id="IPR010905">
    <property type="entry name" value="Glyco_hydro_88"/>
</dbReference>
<dbReference type="InterPro" id="IPR008928">
    <property type="entry name" value="6-hairpin_glycosidase_sf"/>
</dbReference>
<evidence type="ECO:0000256" key="2">
    <source>
        <dbReference type="SAM" id="Phobius"/>
    </source>
</evidence>
<dbReference type="RefSeq" id="WP_060674803.1">
    <property type="nucleotide sequence ID" value="NZ_LIXZ01000027.1"/>
</dbReference>
<keyword evidence="2" id="KW-1133">Transmembrane helix</keyword>
<comment type="caution">
    <text evidence="3">The sequence shown here is derived from an EMBL/GenBank/DDBJ whole genome shotgun (WGS) entry which is preliminary data.</text>
</comment>
<dbReference type="PANTHER" id="PTHR33886">
    <property type="entry name" value="UNSATURATED RHAMNOGALACTURONAN HYDROLASE (EUROFUNG)"/>
    <property type="match status" value="1"/>
</dbReference>
<protein>
    <submittedName>
        <fullName evidence="3">Uncharacterized protein</fullName>
    </submittedName>
</protein>
<dbReference type="PATRIC" id="fig|218284.4.peg.2626"/>
<dbReference type="InterPro" id="IPR052043">
    <property type="entry name" value="PolySaccharide_Degr_Enz"/>
</dbReference>
<keyword evidence="2" id="KW-0812">Transmembrane</keyword>
<proteinExistence type="predicted"/>
<keyword evidence="1" id="KW-0378">Hydrolase</keyword>
<dbReference type="Pfam" id="PF07470">
    <property type="entry name" value="Glyco_hydro_88"/>
    <property type="match status" value="1"/>
</dbReference>
<dbReference type="Gene3D" id="1.50.10.10">
    <property type="match status" value="1"/>
</dbReference>
<dbReference type="SUPFAM" id="SSF48208">
    <property type="entry name" value="Six-hairpin glycosidases"/>
    <property type="match status" value="1"/>
</dbReference>
<keyword evidence="2" id="KW-0472">Membrane</keyword>
<reference evidence="3 4" key="1">
    <citation type="submission" date="2015-08" db="EMBL/GenBank/DDBJ databases">
        <title>Draft Genome Sequence of Bacillus vietnamensis UCD-SED5.</title>
        <authorList>
            <person name="Lee R.D."/>
            <person name="Jospin G."/>
            <person name="Lang J.M."/>
            <person name="Coil D.A."/>
            <person name="Eisen J.A."/>
        </authorList>
    </citation>
    <scope>NUCLEOTIDE SEQUENCE [LARGE SCALE GENOMIC DNA]</scope>
    <source>
        <strain evidence="3 4">UCD-SED5</strain>
    </source>
</reference>
<name>A0A0P6VXV5_9BACI</name>
<dbReference type="PANTHER" id="PTHR33886:SF8">
    <property type="entry name" value="UNSATURATED RHAMNOGALACTURONAN HYDROLASE (EUROFUNG)"/>
    <property type="match status" value="1"/>
</dbReference>
<dbReference type="Proteomes" id="UP000050398">
    <property type="component" value="Unassembled WGS sequence"/>
</dbReference>
<gene>
    <name evidence="3" type="ORF">AM506_20480</name>
</gene>